<dbReference type="AlphaFoldDB" id="A0AAN8IT94"/>
<evidence type="ECO:0000313" key="1">
    <source>
        <dbReference type="EMBL" id="KAK5980702.1"/>
    </source>
</evidence>
<evidence type="ECO:0000313" key="2">
    <source>
        <dbReference type="Proteomes" id="UP001331761"/>
    </source>
</evidence>
<feature type="non-terminal residue" evidence="1">
    <location>
        <position position="50"/>
    </location>
</feature>
<reference evidence="1 2" key="1">
    <citation type="submission" date="2019-10" db="EMBL/GenBank/DDBJ databases">
        <title>Assembly and Annotation for the nematode Trichostrongylus colubriformis.</title>
        <authorList>
            <person name="Martin J."/>
        </authorList>
    </citation>
    <scope>NUCLEOTIDE SEQUENCE [LARGE SCALE GENOMIC DNA]</scope>
    <source>
        <strain evidence="1">G859</strain>
        <tissue evidence="1">Whole worm</tissue>
    </source>
</reference>
<dbReference type="EMBL" id="WIXE01007116">
    <property type="protein sequence ID" value="KAK5980702.1"/>
    <property type="molecule type" value="Genomic_DNA"/>
</dbReference>
<protein>
    <submittedName>
        <fullName evidence="1">Uncharacterized protein</fullName>
    </submittedName>
</protein>
<name>A0AAN8IT94_TRICO</name>
<organism evidence="1 2">
    <name type="scientific">Trichostrongylus colubriformis</name>
    <name type="common">Black scour worm</name>
    <dbReference type="NCBI Taxonomy" id="6319"/>
    <lineage>
        <taxon>Eukaryota</taxon>
        <taxon>Metazoa</taxon>
        <taxon>Ecdysozoa</taxon>
        <taxon>Nematoda</taxon>
        <taxon>Chromadorea</taxon>
        <taxon>Rhabditida</taxon>
        <taxon>Rhabditina</taxon>
        <taxon>Rhabditomorpha</taxon>
        <taxon>Strongyloidea</taxon>
        <taxon>Trichostrongylidae</taxon>
        <taxon>Trichostrongylus</taxon>
    </lineage>
</organism>
<keyword evidence="2" id="KW-1185">Reference proteome</keyword>
<comment type="caution">
    <text evidence="1">The sequence shown here is derived from an EMBL/GenBank/DDBJ whole genome shotgun (WGS) entry which is preliminary data.</text>
</comment>
<dbReference type="Proteomes" id="UP001331761">
    <property type="component" value="Unassembled WGS sequence"/>
</dbReference>
<gene>
    <name evidence="1" type="ORF">GCK32_021796</name>
</gene>
<sequence>MVFTASHIPASTHIDIIILSPPIADFIHILFQPQHLRVPLPESTSQPTRC</sequence>
<proteinExistence type="predicted"/>
<accession>A0AAN8IT94</accession>